<keyword evidence="3" id="KW-1185">Reference proteome</keyword>
<organism evidence="2 3">
    <name type="scientific">Imperialibacter roseus</name>
    <dbReference type="NCBI Taxonomy" id="1324217"/>
    <lineage>
        <taxon>Bacteria</taxon>
        <taxon>Pseudomonadati</taxon>
        <taxon>Bacteroidota</taxon>
        <taxon>Cytophagia</taxon>
        <taxon>Cytophagales</taxon>
        <taxon>Flammeovirgaceae</taxon>
        <taxon>Imperialibacter</taxon>
    </lineage>
</organism>
<dbReference type="SUPFAM" id="SSF158682">
    <property type="entry name" value="TerB-like"/>
    <property type="match status" value="1"/>
</dbReference>
<accession>A0ABZ0INP2</accession>
<protein>
    <submittedName>
        <fullName evidence="2">TerB family tellurite resistance protein</fullName>
    </submittedName>
</protein>
<dbReference type="Proteomes" id="UP001302349">
    <property type="component" value="Chromosome"/>
</dbReference>
<dbReference type="EMBL" id="CP136051">
    <property type="protein sequence ID" value="WOK06176.1"/>
    <property type="molecule type" value="Genomic_DNA"/>
</dbReference>
<dbReference type="InterPro" id="IPR029024">
    <property type="entry name" value="TerB-like"/>
</dbReference>
<sequence>MNEFLTISPTFYGMSIVPKKYWKDYGFALLTIAGADGDVSDPEMDWLTEDLGQSLKVGTDLIAAWEEFDWENADLGEIFQRLNPNQIANYSKLMLYDAIRMSYADGDFSDKERESVDECARILKVNKETVMAMEALVEMERAADKLRQTIL</sequence>
<evidence type="ECO:0000259" key="1">
    <source>
        <dbReference type="Pfam" id="PF05099"/>
    </source>
</evidence>
<reference evidence="2 3" key="1">
    <citation type="journal article" date="2023" name="Microbiol. Resour. Announc.">
        <title>Complete Genome Sequence of Imperialibacter roseus strain P4T.</title>
        <authorList>
            <person name="Tizabi D.R."/>
            <person name="Bachvaroff T."/>
            <person name="Hill R.T."/>
        </authorList>
    </citation>
    <scope>NUCLEOTIDE SEQUENCE [LARGE SCALE GENOMIC DNA]</scope>
    <source>
        <strain evidence="2 3">P4T</strain>
    </source>
</reference>
<dbReference type="Gene3D" id="1.10.3680.10">
    <property type="entry name" value="TerB-like"/>
    <property type="match status" value="1"/>
</dbReference>
<gene>
    <name evidence="2" type="ORF">RT717_24165</name>
</gene>
<evidence type="ECO:0000313" key="3">
    <source>
        <dbReference type="Proteomes" id="UP001302349"/>
    </source>
</evidence>
<evidence type="ECO:0000313" key="2">
    <source>
        <dbReference type="EMBL" id="WOK06176.1"/>
    </source>
</evidence>
<feature type="domain" description="Co-chaperone DjlA N-terminal" evidence="1">
    <location>
        <begin position="29"/>
        <end position="132"/>
    </location>
</feature>
<dbReference type="RefSeq" id="WP_152001444.1">
    <property type="nucleotide sequence ID" value="NZ_CP136051.1"/>
</dbReference>
<dbReference type="Pfam" id="PF05099">
    <property type="entry name" value="TerB"/>
    <property type="match status" value="1"/>
</dbReference>
<dbReference type="InterPro" id="IPR007791">
    <property type="entry name" value="DjlA_N"/>
</dbReference>
<name>A0ABZ0INP2_9BACT</name>
<proteinExistence type="predicted"/>